<dbReference type="RefSeq" id="WP_101879573.1">
    <property type="nucleotide sequence ID" value="NZ_NIHM01000008.1"/>
</dbReference>
<name>A0A2N5NIJ2_MEDGN</name>
<gene>
    <name evidence="2" type="ORF">CDL18_07300</name>
</gene>
<accession>A0A2N5NIJ2</accession>
<dbReference type="Proteomes" id="UP000234849">
    <property type="component" value="Unassembled WGS sequence"/>
</dbReference>
<reference evidence="2 3" key="1">
    <citation type="journal article" date="2017" name="Genome Med.">
        <title>A novel Ruminococcus gnavus clade enriched in inflammatory bowel disease patients.</title>
        <authorList>
            <person name="Hall A.B."/>
            <person name="Yassour M."/>
            <person name="Sauk J."/>
            <person name="Garner A."/>
            <person name="Jiang X."/>
            <person name="Arthur T."/>
            <person name="Lagoudas G.K."/>
            <person name="Vatanen T."/>
            <person name="Fornelos N."/>
            <person name="Wilson R."/>
            <person name="Bertha M."/>
            <person name="Cohen M."/>
            <person name="Garber J."/>
            <person name="Khalili H."/>
            <person name="Gevers D."/>
            <person name="Ananthakrishnan A.N."/>
            <person name="Kugathasan S."/>
            <person name="Lander E.S."/>
            <person name="Blainey P."/>
            <person name="Vlamakis H."/>
            <person name="Xavier R.J."/>
            <person name="Huttenhower C."/>
        </authorList>
    </citation>
    <scope>NUCLEOTIDE SEQUENCE [LARGE SCALE GENOMIC DNA]</scope>
    <source>
        <strain evidence="2 3">RJX1118</strain>
    </source>
</reference>
<proteinExistence type="predicted"/>
<dbReference type="Gene3D" id="2.60.120.260">
    <property type="entry name" value="Galactose-binding domain-like"/>
    <property type="match status" value="1"/>
</dbReference>
<evidence type="ECO:0000313" key="2">
    <source>
        <dbReference type="EMBL" id="PLT55523.1"/>
    </source>
</evidence>
<dbReference type="InterPro" id="IPR055826">
    <property type="entry name" value="DUF7402"/>
</dbReference>
<dbReference type="AlphaFoldDB" id="A0A2N5NIJ2"/>
<evidence type="ECO:0000259" key="1">
    <source>
        <dbReference type="Pfam" id="PF24135"/>
    </source>
</evidence>
<comment type="caution">
    <text evidence="2">The sequence shown here is derived from an EMBL/GenBank/DDBJ whole genome shotgun (WGS) entry which is preliminary data.</text>
</comment>
<organism evidence="2 3">
    <name type="scientific">Mediterraneibacter gnavus</name>
    <name type="common">Ruminococcus gnavus</name>
    <dbReference type="NCBI Taxonomy" id="33038"/>
    <lineage>
        <taxon>Bacteria</taxon>
        <taxon>Bacillati</taxon>
        <taxon>Bacillota</taxon>
        <taxon>Clostridia</taxon>
        <taxon>Lachnospirales</taxon>
        <taxon>Lachnospiraceae</taxon>
        <taxon>Mediterraneibacter</taxon>
    </lineage>
</organism>
<feature type="domain" description="DUF7402" evidence="1">
    <location>
        <begin position="125"/>
        <end position="235"/>
    </location>
</feature>
<dbReference type="EMBL" id="NIHM01000008">
    <property type="protein sequence ID" value="PLT55523.1"/>
    <property type="molecule type" value="Genomic_DNA"/>
</dbReference>
<evidence type="ECO:0000313" key="3">
    <source>
        <dbReference type="Proteomes" id="UP000234849"/>
    </source>
</evidence>
<dbReference type="Pfam" id="PF24135">
    <property type="entry name" value="DUF7402"/>
    <property type="match status" value="1"/>
</dbReference>
<protein>
    <submittedName>
        <fullName evidence="2">Carbohydrate-binding protein</fullName>
    </submittedName>
</protein>
<sequence>MIQIKVLDAEKNIVAENSGQEEVNLTLRREYQEGDTIIFEIGGETGHYWMQVDDVLGKSLVYLTGDQTYEIPFEEKKFNLSPKAFTGEKQLISLRKARPYEVNIYRNLAENVNDQHGDVNCYPHASANVETRGEAVFAAKNAIDGVTANHSHGKWPFASWGINQRDDAQMKLEFGREIKTDRIILHTRADFPHDNWWVKATVEFSDGSSMVLDLEKTDVSQEFSFEEKTISCLVLKELIKADDPSPFPALTQIEVFGTEC</sequence>